<organism evidence="2 3">
    <name type="scientific">Periconia macrospinosa</name>
    <dbReference type="NCBI Taxonomy" id="97972"/>
    <lineage>
        <taxon>Eukaryota</taxon>
        <taxon>Fungi</taxon>
        <taxon>Dikarya</taxon>
        <taxon>Ascomycota</taxon>
        <taxon>Pezizomycotina</taxon>
        <taxon>Dothideomycetes</taxon>
        <taxon>Pleosporomycetidae</taxon>
        <taxon>Pleosporales</taxon>
        <taxon>Massarineae</taxon>
        <taxon>Periconiaceae</taxon>
        <taxon>Periconia</taxon>
    </lineage>
</organism>
<feature type="region of interest" description="Disordered" evidence="1">
    <location>
        <begin position="78"/>
        <end position="129"/>
    </location>
</feature>
<proteinExistence type="predicted"/>
<evidence type="ECO:0000256" key="1">
    <source>
        <dbReference type="SAM" id="MobiDB-lite"/>
    </source>
</evidence>
<accession>A0A2V1DSA2</accession>
<evidence type="ECO:0000313" key="3">
    <source>
        <dbReference type="Proteomes" id="UP000244855"/>
    </source>
</evidence>
<protein>
    <submittedName>
        <fullName evidence="2">Uncharacterized protein</fullName>
    </submittedName>
</protein>
<dbReference type="AlphaFoldDB" id="A0A2V1DSA2"/>
<keyword evidence="3" id="KW-1185">Reference proteome</keyword>
<gene>
    <name evidence="2" type="ORF">DM02DRAFT_365408</name>
</gene>
<reference evidence="2 3" key="1">
    <citation type="journal article" date="2018" name="Sci. Rep.">
        <title>Comparative genomics provides insights into the lifestyle and reveals functional heterogeneity of dark septate endophytic fungi.</title>
        <authorList>
            <person name="Knapp D.G."/>
            <person name="Nemeth J.B."/>
            <person name="Barry K."/>
            <person name="Hainaut M."/>
            <person name="Henrissat B."/>
            <person name="Johnson J."/>
            <person name="Kuo A."/>
            <person name="Lim J.H.P."/>
            <person name="Lipzen A."/>
            <person name="Nolan M."/>
            <person name="Ohm R.A."/>
            <person name="Tamas L."/>
            <person name="Grigoriev I.V."/>
            <person name="Spatafora J.W."/>
            <person name="Nagy L.G."/>
            <person name="Kovacs G.M."/>
        </authorList>
    </citation>
    <scope>NUCLEOTIDE SEQUENCE [LARGE SCALE GENOMIC DNA]</scope>
    <source>
        <strain evidence="2 3">DSE2036</strain>
    </source>
</reference>
<dbReference type="Proteomes" id="UP000244855">
    <property type="component" value="Unassembled WGS sequence"/>
</dbReference>
<name>A0A2V1DSA2_9PLEO</name>
<dbReference type="EMBL" id="KZ805362">
    <property type="protein sequence ID" value="PVI01133.1"/>
    <property type="molecule type" value="Genomic_DNA"/>
</dbReference>
<feature type="compositionally biased region" description="Pro residues" evidence="1">
    <location>
        <begin position="29"/>
        <end position="43"/>
    </location>
</feature>
<sequence>MWGRTEAGATIFRITQGECMALPFRSPTTPSPGEPPMMPGSPPPPNSGMCVSPKNLNVWHLLRKEVVDTMLVERACGEGGGKAVGWNSGVQEPGKRAYEPSREGVERSPAQEVNRRTRATSPSSFKPEVFLPPALRRPLARVCTLSRGRVERRGGHMRATQPLSGGGGRT</sequence>
<feature type="compositionally biased region" description="Basic and acidic residues" evidence="1">
    <location>
        <begin position="93"/>
        <end position="106"/>
    </location>
</feature>
<feature type="region of interest" description="Disordered" evidence="1">
    <location>
        <begin position="146"/>
        <end position="170"/>
    </location>
</feature>
<feature type="region of interest" description="Disordered" evidence="1">
    <location>
        <begin position="22"/>
        <end position="43"/>
    </location>
</feature>
<evidence type="ECO:0000313" key="2">
    <source>
        <dbReference type="EMBL" id="PVI01133.1"/>
    </source>
</evidence>